<comment type="similarity">
    <text evidence="18 19">Belongs to the papillomaviridae E7 protein family.</text>
</comment>
<keyword evidence="4 18" id="KW-0945">Host-virus interaction</keyword>
<evidence type="ECO:0000256" key="2">
    <source>
        <dbReference type="ARBA" id="ARBA00022518"/>
    </source>
</evidence>
<keyword evidence="12 18" id="KW-0010">Activator</keyword>
<evidence type="ECO:0000256" key="18">
    <source>
        <dbReference type="HAMAP-Rule" id="MF_04004"/>
    </source>
</evidence>
<evidence type="ECO:0000313" key="21">
    <source>
        <dbReference type="Proteomes" id="UP001236203"/>
    </source>
</evidence>
<keyword evidence="3 18" id="KW-1048">Host nucleus</keyword>
<protein>
    <recommendedName>
        <fullName evidence="18 19">Protein E7</fullName>
    </recommendedName>
</protein>
<keyword evidence="7 18" id="KW-0863">Zinc-finger</keyword>
<comment type="subcellular location">
    <subcellularLocation>
        <location evidence="18">Host cytoplasm</location>
    </subcellularLocation>
    <subcellularLocation>
        <location evidence="18">Host nucleus</location>
    </subcellularLocation>
    <text evidence="18">Predominantly found in the host nucleus.</text>
</comment>
<dbReference type="Gene3D" id="3.30.160.330">
    <property type="match status" value="1"/>
</dbReference>
<feature type="short sequence motif" description="LXCXE motif; interaction with host RB1 and TMEM173/STING" evidence="18">
    <location>
        <begin position="29"/>
        <end position="33"/>
    </location>
</feature>
<keyword evidence="16 18" id="KW-0899">Viral immunoevasion</keyword>
<reference evidence="20" key="2">
    <citation type="submission" date="2019-01" db="EMBL/GenBank/DDBJ databases">
        <authorList>
            <person name="Ping L."/>
            <person name="Ye Q."/>
            <person name="Cheng X."/>
            <person name="Ji-Hua Z."/>
            <person name="Wei-Hong Y."/>
            <person name="Qiong W."/>
            <person name="Jin-Yan L."/>
            <person name="Xi H."/>
            <person name="Yun-Zhi Z."/>
            <person name="Xing-Yi G."/>
        </authorList>
    </citation>
    <scope>NUCLEOTIDE SEQUENCE</scope>
</reference>
<dbReference type="SUPFAM" id="SSF161234">
    <property type="entry name" value="E7 C-terminal domain-like"/>
    <property type="match status" value="1"/>
</dbReference>
<keyword evidence="10 18" id="KW-0805">Transcription regulation</keyword>
<dbReference type="InterPro" id="IPR000148">
    <property type="entry name" value="Papilloma_E7"/>
</dbReference>
<evidence type="ECO:0000256" key="1">
    <source>
        <dbReference type="ARBA" id="ARBA00022504"/>
    </source>
</evidence>
<keyword evidence="5 18" id="KW-1090">Inhibition of host innate immune response by virus</keyword>
<evidence type="ECO:0000256" key="13">
    <source>
        <dbReference type="ARBA" id="ARBA00023163"/>
    </source>
</evidence>
<dbReference type="GO" id="GO:0008270">
    <property type="term" value="F:zinc ion binding"/>
    <property type="evidence" value="ECO:0007669"/>
    <property type="project" value="UniProtKB-KW"/>
</dbReference>
<keyword evidence="8 18" id="KW-1114">Inhibition of host interferon signaling pathway by virus</keyword>
<dbReference type="HAMAP" id="MF_04004">
    <property type="entry name" value="PPV_E7"/>
    <property type="match status" value="1"/>
</dbReference>
<proteinExistence type="inferred from homology"/>
<dbReference type="Proteomes" id="UP001236203">
    <property type="component" value="Segment"/>
</dbReference>
<keyword evidence="13 18" id="KW-0804">Transcription</keyword>
<name>A0AAF1D2G6_9PAPI</name>
<feature type="short sequence motif" description="Nuclear export signal" evidence="18">
    <location>
        <begin position="79"/>
        <end position="87"/>
    </location>
</feature>
<evidence type="ECO:0000256" key="16">
    <source>
        <dbReference type="ARBA" id="ARBA00023280"/>
    </source>
</evidence>
<keyword evidence="11 18" id="KW-0238">DNA-binding</keyword>
<dbReference type="GO" id="GO:0003677">
    <property type="term" value="F:DNA binding"/>
    <property type="evidence" value="ECO:0007669"/>
    <property type="project" value="UniProtKB-UniRule"/>
</dbReference>
<gene>
    <name evidence="18 20" type="primary">E7</name>
</gene>
<dbReference type="GO" id="GO:0039645">
    <property type="term" value="P:symbiont-mediated perturbation of host cell cycle G1/S transition checkpoint"/>
    <property type="evidence" value="ECO:0007669"/>
    <property type="project" value="UniProtKB-UniRule"/>
</dbReference>
<keyword evidence="9 18" id="KW-0862">Zinc</keyword>
<evidence type="ECO:0000256" key="11">
    <source>
        <dbReference type="ARBA" id="ARBA00023125"/>
    </source>
</evidence>
<keyword evidence="6 18" id="KW-0479">Metal-binding</keyword>
<dbReference type="EMBL" id="MK443496">
    <property type="protein sequence ID" value="QBR53191.1"/>
    <property type="molecule type" value="Genomic_DNA"/>
</dbReference>
<keyword evidence="2 18" id="KW-0244">Early protein</keyword>
<dbReference type="GO" id="GO:0030430">
    <property type="term" value="C:host cell cytoplasm"/>
    <property type="evidence" value="ECO:0007669"/>
    <property type="project" value="UniProtKB-SubCell"/>
</dbReference>
<evidence type="ECO:0000256" key="3">
    <source>
        <dbReference type="ARBA" id="ARBA00022562"/>
    </source>
</evidence>
<comment type="PTM">
    <text evidence="18">Highly phosphorylated.</text>
</comment>
<dbReference type="GO" id="GO:0042025">
    <property type="term" value="C:host cell nucleus"/>
    <property type="evidence" value="ECO:0007669"/>
    <property type="project" value="UniProtKB-SubCell"/>
</dbReference>
<dbReference type="GO" id="GO:0039502">
    <property type="term" value="P:symbiont-mediated suppression of host type I interferon-mediated signaling pathway"/>
    <property type="evidence" value="ECO:0007669"/>
    <property type="project" value="UniProtKB-UniRule"/>
</dbReference>
<reference evidence="20" key="1">
    <citation type="journal article" date="2019" name="Virol. J.">
        <title>Detection and genome characterization of two novel papillomaviruses and a novel polyomavirus in tree shrew (Tupaia belangeri chinensis) in China.</title>
        <authorList>
            <person name="Liu P."/>
            <person name="Qiu Y."/>
            <person name="Xing C."/>
            <person name="Zhou J.H."/>
            <person name="Yang W.H."/>
            <person name="Wang Q."/>
            <person name="Li J.Y."/>
            <person name="Han X."/>
            <person name="Zhang Y.Z."/>
            <person name="Ge X.Y."/>
        </authorList>
    </citation>
    <scope>NUCLEOTIDE SEQUENCE</scope>
</reference>
<organism evidence="20 21">
    <name type="scientific">Tree shrew papillomavirus 1</name>
    <dbReference type="NCBI Taxonomy" id="2562515"/>
    <lineage>
        <taxon>Viruses</taxon>
        <taxon>Monodnaviria</taxon>
        <taxon>Shotokuvirae</taxon>
        <taxon>Cossaviricota</taxon>
        <taxon>Papovaviricetes</taxon>
        <taxon>Zurhausenvirales</taxon>
        <taxon>Papillomaviridae</taxon>
    </lineage>
</organism>
<comment type="function">
    <text evidence="18">Plays a role in viral genome replication by driving entry of quiescent cells into the cell cycle. Stimulation of progression from G1 to S phase allows the virus to efficiently use the cellular DNA replicating machinery to achieve viral genome replication. E7 protein has both transforming and trans-activating activities. Induces the disassembly of the E2F1 transcription factor from RB1, with subsequent transcriptional activation of E2F1-regulated S-phase genes. Interferes with host histone deacetylation mediated by HDAC1 and HDAC2, leading to transcription activation. Plays also a role in the inhibition of both antiviral and antiproliferative functions of host interferon alpha. Interaction with host TMEM173/STING impairs the ability of TMEM173/STING to sense cytosolic DNA and promote the production of type I interferon (IFN-alpha and IFN-beta).</text>
</comment>
<keyword evidence="15" id="KW-0922">Interferon antiviral system evasion</keyword>
<evidence type="ECO:0000256" key="15">
    <source>
        <dbReference type="ARBA" id="ARBA00023258"/>
    </source>
</evidence>
<evidence type="ECO:0000256" key="8">
    <source>
        <dbReference type="ARBA" id="ARBA00022830"/>
    </source>
</evidence>
<evidence type="ECO:0000256" key="5">
    <source>
        <dbReference type="ARBA" id="ARBA00022632"/>
    </source>
</evidence>
<evidence type="ECO:0000256" key="10">
    <source>
        <dbReference type="ARBA" id="ARBA00023015"/>
    </source>
</evidence>
<evidence type="ECO:0000256" key="6">
    <source>
        <dbReference type="ARBA" id="ARBA00022723"/>
    </source>
</evidence>
<evidence type="ECO:0000256" key="12">
    <source>
        <dbReference type="ARBA" id="ARBA00023159"/>
    </source>
</evidence>
<keyword evidence="17 18" id="KW-1078">G1/S host cell cycle checkpoint dysregulation by virus</keyword>
<dbReference type="GO" id="GO:0052170">
    <property type="term" value="P:symbiont-mediated suppression of host innate immune response"/>
    <property type="evidence" value="ECO:0007669"/>
    <property type="project" value="UniProtKB-KW"/>
</dbReference>
<keyword evidence="1 18" id="KW-1121">Modulation of host cell cycle by virus</keyword>
<feature type="zinc finger region" evidence="18">
    <location>
        <begin position="61"/>
        <end position="97"/>
    </location>
</feature>
<evidence type="ECO:0000256" key="4">
    <source>
        <dbReference type="ARBA" id="ARBA00022581"/>
    </source>
</evidence>
<evidence type="ECO:0000256" key="7">
    <source>
        <dbReference type="ARBA" id="ARBA00022771"/>
    </source>
</evidence>
<dbReference type="Pfam" id="PF00527">
    <property type="entry name" value="E7"/>
    <property type="match status" value="1"/>
</dbReference>
<dbReference type="PIRSF" id="PIRSF003407">
    <property type="entry name" value="Papvi_E7"/>
    <property type="match status" value="1"/>
</dbReference>
<evidence type="ECO:0000313" key="20">
    <source>
        <dbReference type="EMBL" id="QBR53191.1"/>
    </source>
</evidence>
<evidence type="ECO:0000256" key="9">
    <source>
        <dbReference type="ARBA" id="ARBA00022833"/>
    </source>
</evidence>
<keyword evidence="14 18" id="KW-1035">Host cytoplasm</keyword>
<sequence length="100" mass="11253">MCCTMIGKKPDLALLVLGQQDALPENISLYCDESIEDEVEGEVEVDEQVQQARLYKIDIPCPTCDTLLEIIVDCTDDSLREFQQQLLDDLVFLCPDCPTV</sequence>
<dbReference type="GO" id="GO:0019904">
    <property type="term" value="F:protein domain specific binding"/>
    <property type="evidence" value="ECO:0007669"/>
    <property type="project" value="UniProtKB-UniRule"/>
</dbReference>
<dbReference type="GO" id="GO:0006351">
    <property type="term" value="P:DNA-templated transcription"/>
    <property type="evidence" value="ECO:0007669"/>
    <property type="project" value="UniProtKB-UniRule"/>
</dbReference>
<evidence type="ECO:0000256" key="17">
    <source>
        <dbReference type="ARBA" id="ARBA00023309"/>
    </source>
</evidence>
<comment type="function">
    <text evidence="19">E7 protein has both transforming and trans-activating activities.</text>
</comment>
<comment type="domain">
    <text evidence="18">The E7 terminal domain is an intrinsically disordered domain, whose flexibility and conformational transitions confer target adaptability to the oncoprotein. It allows adaptation to a variety of protein targets and exposes the PEST degradation sequence that regulates its turnover in the cell.</text>
</comment>
<evidence type="ECO:0000256" key="14">
    <source>
        <dbReference type="ARBA" id="ARBA00023200"/>
    </source>
</evidence>
<accession>A0AAF1D2G6</accession>
<comment type="subunit">
    <text evidence="18">Homodimer. Homooligomer. Interacts with host RB1; this interaction induces dissociation of RB1-E2F1 complex thereby disrupting RB1 activity. Interacts with host EP300; this interaction represses EP300 transcriptional activity. Interacts with protein E2; this interaction inhibits E7 oncogenic activity. Interacts with host TMEM173/STING; this interaction impairs the ability of TMEM173/STING to sense cytosolic DNA and promote the production of type I interferon (IFN-alpha and IFN-beta).</text>
</comment>
<evidence type="ECO:0000256" key="19">
    <source>
        <dbReference type="PIRNR" id="PIRNR003407"/>
    </source>
</evidence>
<comment type="caution">
    <text evidence="18">Lacks conserved residue(s) required for the propagation of feature annotation.</text>
</comment>
<dbReference type="GO" id="GO:0003700">
    <property type="term" value="F:DNA-binding transcription factor activity"/>
    <property type="evidence" value="ECO:0007669"/>
    <property type="project" value="UniProtKB-UniRule"/>
</dbReference>